<dbReference type="Gene3D" id="2.120.10.30">
    <property type="entry name" value="TolB, C-terminal domain"/>
    <property type="match status" value="2"/>
</dbReference>
<dbReference type="SUPFAM" id="SSF52964">
    <property type="entry name" value="TolB, N-terminal domain"/>
    <property type="match status" value="1"/>
</dbReference>
<organism evidence="2 3">
    <name type="scientific">Megalodesulfovibrio gigas (strain ATCC 19364 / DSM 1382 / NCIMB 9332 / VKM B-1759)</name>
    <name type="common">Desulfovibrio gigas</name>
    <dbReference type="NCBI Taxonomy" id="1121448"/>
    <lineage>
        <taxon>Bacteria</taxon>
        <taxon>Pseudomonadati</taxon>
        <taxon>Thermodesulfobacteriota</taxon>
        <taxon>Desulfovibrionia</taxon>
        <taxon>Desulfovibrionales</taxon>
        <taxon>Desulfovibrionaceae</taxon>
        <taxon>Megalodesulfovibrio</taxon>
    </lineage>
</organism>
<dbReference type="Gene3D" id="3.40.50.10070">
    <property type="entry name" value="TolB, N-terminal domain"/>
    <property type="match status" value="1"/>
</dbReference>
<dbReference type="KEGG" id="dgg:DGI_3180"/>
<dbReference type="SUPFAM" id="SSF69304">
    <property type="entry name" value="Tricorn protease N-terminal domain"/>
    <property type="match status" value="1"/>
</dbReference>
<evidence type="ECO:0000256" key="1">
    <source>
        <dbReference type="ARBA" id="ARBA00009820"/>
    </source>
</evidence>
<reference evidence="2 3" key="1">
    <citation type="journal article" date="2013" name="J. Bacteriol.">
        <title>Roles of HynAB and Ech, the only two hydrogenases found in the model sulfate reducer Desulfovibrio gigas.</title>
        <authorList>
            <person name="Morais-Silva F.O."/>
            <person name="Santos C.I."/>
            <person name="Rodrigues R."/>
            <person name="Pereira I.A."/>
            <person name="Rodrigues-Pousada C."/>
        </authorList>
    </citation>
    <scope>NUCLEOTIDE SEQUENCE [LARGE SCALE GENOMIC DNA]</scope>
    <source>
        <strain evidence="3">ATCC 19364 / DSM 1382 / NCIMB 9332 / VKM B-1759</strain>
    </source>
</reference>
<dbReference type="PATRIC" id="fig|1121448.10.peg.3137"/>
<name>T2GFC8_MEGG1</name>
<dbReference type="HOGENOM" id="CLU_047123_2_0_7"/>
<evidence type="ECO:0000313" key="2">
    <source>
        <dbReference type="EMBL" id="AGW14889.1"/>
    </source>
</evidence>
<dbReference type="EMBL" id="CP006585">
    <property type="protein sequence ID" value="AGW14889.1"/>
    <property type="molecule type" value="Genomic_DNA"/>
</dbReference>
<accession>T2GFC8</accession>
<protein>
    <submittedName>
        <fullName evidence="2">Putative Tol-Pal system beta propeller repeat-containing protein TolB</fullName>
    </submittedName>
</protein>
<dbReference type="OrthoDB" id="9815657at2"/>
<evidence type="ECO:0000313" key="3">
    <source>
        <dbReference type="Proteomes" id="UP000016587"/>
    </source>
</evidence>
<dbReference type="STRING" id="1121448.DGI_3180"/>
<reference evidence="3" key="2">
    <citation type="submission" date="2013-07" db="EMBL/GenBank/DDBJ databases">
        <authorList>
            <person name="Morais-Silva F.O."/>
            <person name="Rezende A.M."/>
            <person name="Pimentel C."/>
            <person name="Resende D.M."/>
            <person name="Santos C.I."/>
            <person name="Clemente C."/>
            <person name="de Oliveira L.M."/>
            <person name="da Silva S.M."/>
            <person name="Costa D.A."/>
            <person name="Varela-Raposo A."/>
            <person name="Horacio E.C.A."/>
            <person name="Matos M."/>
            <person name="Flores O."/>
            <person name="Ruiz J.C."/>
            <person name="Rodrigues-Pousada C."/>
        </authorList>
    </citation>
    <scope>NUCLEOTIDE SEQUENCE [LARGE SCALE GENOMIC DNA]</scope>
    <source>
        <strain evidence="3">ATCC 19364 / DSM 1382 / NCIMB 9332 / VKM B-1759</strain>
    </source>
</reference>
<sequence length="440" mass="46864">MSVSPLSRTISCVPHRLRLLVSALLFVAAVWPSLANGQTANGMINVTITGSGQGTFKMALAQPLGGDPGLASQLQELVRQNLAILPIVDLLPDSAILGGTTLNAYQGDAIDFNRFQLAGANYVVTTGWPAPGTVELRVYDAFSRTLLVGKQYTGLAAAALPKVADRFCGSWLESLHLSPDLYRASLAYVAAGSNRNVFAARPNGRDKRQITSLNGQCMSPAWSPDARSIAFTHLSNRYNSLGVWSGGQVRTMRYPGNLVIGPFYLASGQLAASIAVKPSPGIYLLGSNLQPSQTLVEDNAINTSPRFDRSGTRMVFVSDRYGSPQIMLKDGGGIRRLTTSGWNTDPTISPDGTMVAFTRQTGGGHRLFRIDLTGGGETQISFGPGSDEQPAFLTDSYFVAFTSSRAGSKQLYLTTKDGLEPKPLPLGGATFPAWGITEAP</sequence>
<dbReference type="InterPro" id="IPR011659">
    <property type="entry name" value="WD40"/>
</dbReference>
<dbReference type="Pfam" id="PF07676">
    <property type="entry name" value="PD40"/>
    <property type="match status" value="4"/>
</dbReference>
<dbReference type="InterPro" id="IPR011042">
    <property type="entry name" value="6-blade_b-propeller_TolB-like"/>
</dbReference>
<gene>
    <name evidence="2" type="ORF">DGI_3180</name>
</gene>
<dbReference type="PANTHER" id="PTHR36842">
    <property type="entry name" value="PROTEIN TOLB HOMOLOG"/>
    <property type="match status" value="1"/>
</dbReference>
<dbReference type="eggNOG" id="COG0823">
    <property type="taxonomic scope" value="Bacteria"/>
</dbReference>
<dbReference type="AlphaFoldDB" id="T2GFC8"/>
<comment type="similarity">
    <text evidence="1">Belongs to the TolB family.</text>
</comment>
<dbReference type="PANTHER" id="PTHR36842:SF1">
    <property type="entry name" value="PROTEIN TOLB"/>
    <property type="match status" value="1"/>
</dbReference>
<proteinExistence type="inferred from homology"/>
<dbReference type="RefSeq" id="WP_021761982.1">
    <property type="nucleotide sequence ID" value="NC_022444.1"/>
</dbReference>
<dbReference type="Proteomes" id="UP000016587">
    <property type="component" value="Chromosome"/>
</dbReference>
<keyword evidence="3" id="KW-1185">Reference proteome</keyword>